<sequence length="61" mass="6597">MNAAKAQAVFDATVEKYVNSEKNYIRMQAGINVIQENAIVDQNAAALKAQFKAAADEPDPT</sequence>
<evidence type="ECO:0000313" key="2">
    <source>
        <dbReference type="Proteomes" id="UP000479114"/>
    </source>
</evidence>
<organism evidence="1 2">
    <name type="scientific">Paenibacillus rhizovicinus</name>
    <dbReference type="NCBI Taxonomy" id="2704463"/>
    <lineage>
        <taxon>Bacteria</taxon>
        <taxon>Bacillati</taxon>
        <taxon>Bacillota</taxon>
        <taxon>Bacilli</taxon>
        <taxon>Bacillales</taxon>
        <taxon>Paenibacillaceae</taxon>
        <taxon>Paenibacillus</taxon>
    </lineage>
</organism>
<dbReference type="Proteomes" id="UP000479114">
    <property type="component" value="Plasmid unnamed2"/>
</dbReference>
<evidence type="ECO:0000313" key="1">
    <source>
        <dbReference type="EMBL" id="QHW35770.1"/>
    </source>
</evidence>
<protein>
    <submittedName>
        <fullName evidence="1">Uncharacterized protein</fullName>
    </submittedName>
</protein>
<accession>A0A6C0PB15</accession>
<dbReference type="EMBL" id="CP048288">
    <property type="protein sequence ID" value="QHW35770.1"/>
    <property type="molecule type" value="Genomic_DNA"/>
</dbReference>
<reference evidence="1 2" key="1">
    <citation type="submission" date="2020-02" db="EMBL/GenBank/DDBJ databases">
        <title>Paenibacillus sp. nov., isolated from rhizosphere soil of tomato.</title>
        <authorList>
            <person name="Weon H.-Y."/>
            <person name="Lee S.A."/>
        </authorList>
    </citation>
    <scope>NUCLEOTIDE SEQUENCE [LARGE SCALE GENOMIC DNA]</scope>
    <source>
        <strain evidence="1 2">14171R-81</strain>
        <plasmid evidence="1 2">unnamed2</plasmid>
    </source>
</reference>
<gene>
    <name evidence="1" type="ORF">GZH47_33290</name>
</gene>
<dbReference type="KEGG" id="prz:GZH47_33290"/>
<proteinExistence type="predicted"/>
<keyword evidence="1" id="KW-0614">Plasmid</keyword>
<geneLocation type="plasmid" evidence="1 2">
    <name>unnamed2</name>
</geneLocation>
<name>A0A6C0PB15_9BACL</name>
<dbReference type="RefSeq" id="WP_162645904.1">
    <property type="nucleotide sequence ID" value="NZ_CP048288.1"/>
</dbReference>
<keyword evidence="2" id="KW-1185">Reference proteome</keyword>
<dbReference type="AlphaFoldDB" id="A0A6C0PB15"/>